<dbReference type="PANTHER" id="PTHR11010">
    <property type="entry name" value="PROTEASE S28 PRO-X CARBOXYPEPTIDASE-RELATED"/>
    <property type="match status" value="1"/>
</dbReference>
<dbReference type="GO" id="GO:0070008">
    <property type="term" value="F:serine-type exopeptidase activity"/>
    <property type="evidence" value="ECO:0007669"/>
    <property type="project" value="InterPro"/>
</dbReference>
<dbReference type="Gene3D" id="3.40.50.1820">
    <property type="entry name" value="alpha/beta hydrolase"/>
    <property type="match status" value="1"/>
</dbReference>
<dbReference type="Proteomes" id="UP001281410">
    <property type="component" value="Unassembled WGS sequence"/>
</dbReference>
<evidence type="ECO:0000313" key="6">
    <source>
        <dbReference type="EMBL" id="KAK3205856.1"/>
    </source>
</evidence>
<dbReference type="InterPro" id="IPR029058">
    <property type="entry name" value="AB_hydrolase_fold"/>
</dbReference>
<sequence length="170" mass="18823">MCFCNVSSSHVNAIHRMKSVTETDFLVDLPPDFIAYTQTLDHFNYKPESYATFQQKYVFNFKYWGGPNTSSPIYVYTGAEAPITLQIDGFIVELASRFNVIQHSIVSYGDSMPFGSEDEAYQNASTFGYLSSTQALADYAQLITDVKKNLSAENSPVIAVGGSYCGGKLK</sequence>
<keyword evidence="2" id="KW-0645">Protease</keyword>
<keyword evidence="5" id="KW-0325">Glycoprotein</keyword>
<keyword evidence="4" id="KW-0378">Hydrolase</keyword>
<dbReference type="PANTHER" id="PTHR11010:SF78">
    <property type="entry name" value="LYSOSOMAL PRO-X CARBOXYPEPTIDASE"/>
    <property type="match status" value="1"/>
</dbReference>
<dbReference type="GO" id="GO:0008239">
    <property type="term" value="F:dipeptidyl-peptidase activity"/>
    <property type="evidence" value="ECO:0007669"/>
    <property type="project" value="TreeGrafter"/>
</dbReference>
<keyword evidence="7" id="KW-1185">Reference proteome</keyword>
<comment type="caution">
    <text evidence="6">The sequence shown here is derived from an EMBL/GenBank/DDBJ whole genome shotgun (WGS) entry which is preliminary data.</text>
</comment>
<evidence type="ECO:0000256" key="5">
    <source>
        <dbReference type="ARBA" id="ARBA00023180"/>
    </source>
</evidence>
<name>A0AAE0E3I3_9ROSI</name>
<dbReference type="GO" id="GO:0006508">
    <property type="term" value="P:proteolysis"/>
    <property type="evidence" value="ECO:0007669"/>
    <property type="project" value="UniProtKB-KW"/>
</dbReference>
<evidence type="ECO:0000256" key="1">
    <source>
        <dbReference type="ARBA" id="ARBA00011079"/>
    </source>
</evidence>
<dbReference type="EMBL" id="JANJYJ010000006">
    <property type="protein sequence ID" value="KAK3205856.1"/>
    <property type="molecule type" value="Genomic_DNA"/>
</dbReference>
<dbReference type="SUPFAM" id="SSF53474">
    <property type="entry name" value="alpha/beta-Hydrolases"/>
    <property type="match status" value="1"/>
</dbReference>
<gene>
    <name evidence="6" type="ORF">Dsin_019902</name>
</gene>
<evidence type="ECO:0000256" key="2">
    <source>
        <dbReference type="ARBA" id="ARBA00022670"/>
    </source>
</evidence>
<evidence type="ECO:0000256" key="3">
    <source>
        <dbReference type="ARBA" id="ARBA00022729"/>
    </source>
</evidence>
<keyword evidence="3" id="KW-0732">Signal</keyword>
<dbReference type="AlphaFoldDB" id="A0AAE0E3I3"/>
<evidence type="ECO:0000313" key="7">
    <source>
        <dbReference type="Proteomes" id="UP001281410"/>
    </source>
</evidence>
<organism evidence="6 7">
    <name type="scientific">Dipteronia sinensis</name>
    <dbReference type="NCBI Taxonomy" id="43782"/>
    <lineage>
        <taxon>Eukaryota</taxon>
        <taxon>Viridiplantae</taxon>
        <taxon>Streptophyta</taxon>
        <taxon>Embryophyta</taxon>
        <taxon>Tracheophyta</taxon>
        <taxon>Spermatophyta</taxon>
        <taxon>Magnoliopsida</taxon>
        <taxon>eudicotyledons</taxon>
        <taxon>Gunneridae</taxon>
        <taxon>Pentapetalae</taxon>
        <taxon>rosids</taxon>
        <taxon>malvids</taxon>
        <taxon>Sapindales</taxon>
        <taxon>Sapindaceae</taxon>
        <taxon>Hippocastanoideae</taxon>
        <taxon>Acereae</taxon>
        <taxon>Dipteronia</taxon>
    </lineage>
</organism>
<protein>
    <submittedName>
        <fullName evidence="6">Uncharacterized protein</fullName>
    </submittedName>
</protein>
<accession>A0AAE0E3I3</accession>
<dbReference type="InterPro" id="IPR008758">
    <property type="entry name" value="Peptidase_S28"/>
</dbReference>
<proteinExistence type="inferred from homology"/>
<reference evidence="6" key="1">
    <citation type="journal article" date="2023" name="Plant J.">
        <title>Genome sequences and population genomics provide insights into the demographic history, inbreeding, and mutation load of two 'living fossil' tree species of Dipteronia.</title>
        <authorList>
            <person name="Feng Y."/>
            <person name="Comes H.P."/>
            <person name="Chen J."/>
            <person name="Zhu S."/>
            <person name="Lu R."/>
            <person name="Zhang X."/>
            <person name="Li P."/>
            <person name="Qiu J."/>
            <person name="Olsen K.M."/>
            <person name="Qiu Y."/>
        </authorList>
    </citation>
    <scope>NUCLEOTIDE SEQUENCE</scope>
    <source>
        <strain evidence="6">NBL</strain>
    </source>
</reference>
<evidence type="ECO:0000256" key="4">
    <source>
        <dbReference type="ARBA" id="ARBA00022801"/>
    </source>
</evidence>
<comment type="similarity">
    <text evidence="1">Belongs to the peptidase S28 family.</text>
</comment>
<dbReference type="Pfam" id="PF05577">
    <property type="entry name" value="Peptidase_S28"/>
    <property type="match status" value="1"/>
</dbReference>